<dbReference type="RefSeq" id="WP_093170506.1">
    <property type="nucleotide sequence ID" value="NZ_FNCN01000009.1"/>
</dbReference>
<evidence type="ECO:0000313" key="2">
    <source>
        <dbReference type="EMBL" id="SDG94308.1"/>
    </source>
</evidence>
<dbReference type="AlphaFoldDB" id="A0A1G7YCN0"/>
<dbReference type="STRING" id="504805.SAMN05421505_109201"/>
<name>A0A1G7YCN0_9ACTN</name>
<accession>A0A1G7YCN0</accession>
<gene>
    <name evidence="2" type="ORF">SAMN05421505_109201</name>
</gene>
<sequence length="282" mass="29801">MFESGKYIAYANLATGTAATAVVWSALPIVGRLYFHQYDTGGLEAGAKTWGTSSDDIDEGSGALVDLVRSMAEPDWSGDSRMAFQQWVDNFADDFRADRLLAKTTGAVLYASAALLYAFIVYNSTLVMRIALIAKRVIAASLAGPPTFFLAQAAASMEVAKLYAELIKQEARSDTVMHGLTGALGAVLAATVAHDTATGSGEGLRDLSQATVTQLPLIAWGAANRFERDVTADAISGTGRAGRFSLLQGLAVPKGLTDVFGQSYLLTGQVVPEQREDGTYGL</sequence>
<keyword evidence="3" id="KW-1185">Reference proteome</keyword>
<dbReference type="InterPro" id="IPR036689">
    <property type="entry name" value="ESAT-6-like_sf"/>
</dbReference>
<proteinExistence type="predicted"/>
<feature type="transmembrane region" description="Helical" evidence="1">
    <location>
        <begin position="7"/>
        <end position="27"/>
    </location>
</feature>
<organism evidence="2 3">
    <name type="scientific">Sinosporangium album</name>
    <dbReference type="NCBI Taxonomy" id="504805"/>
    <lineage>
        <taxon>Bacteria</taxon>
        <taxon>Bacillati</taxon>
        <taxon>Actinomycetota</taxon>
        <taxon>Actinomycetes</taxon>
        <taxon>Streptosporangiales</taxon>
        <taxon>Streptosporangiaceae</taxon>
        <taxon>Sinosporangium</taxon>
    </lineage>
</organism>
<keyword evidence="1" id="KW-1133">Transmembrane helix</keyword>
<keyword evidence="1" id="KW-0812">Transmembrane</keyword>
<dbReference type="OrthoDB" id="3467553at2"/>
<dbReference type="EMBL" id="FNCN01000009">
    <property type="protein sequence ID" value="SDG94308.1"/>
    <property type="molecule type" value="Genomic_DNA"/>
</dbReference>
<dbReference type="SUPFAM" id="SSF140453">
    <property type="entry name" value="EsxAB dimer-like"/>
    <property type="match status" value="1"/>
</dbReference>
<feature type="transmembrane region" description="Helical" evidence="1">
    <location>
        <begin position="107"/>
        <end position="128"/>
    </location>
</feature>
<evidence type="ECO:0000313" key="3">
    <source>
        <dbReference type="Proteomes" id="UP000198923"/>
    </source>
</evidence>
<evidence type="ECO:0000256" key="1">
    <source>
        <dbReference type="SAM" id="Phobius"/>
    </source>
</evidence>
<reference evidence="2 3" key="1">
    <citation type="submission" date="2016-10" db="EMBL/GenBank/DDBJ databases">
        <authorList>
            <person name="de Groot N.N."/>
        </authorList>
    </citation>
    <scope>NUCLEOTIDE SEQUENCE [LARGE SCALE GENOMIC DNA]</scope>
    <source>
        <strain evidence="2 3">CPCC 201354</strain>
    </source>
</reference>
<dbReference type="Proteomes" id="UP000198923">
    <property type="component" value="Unassembled WGS sequence"/>
</dbReference>
<keyword evidence="1" id="KW-0472">Membrane</keyword>
<protein>
    <submittedName>
        <fullName evidence="2">Uncharacterized protein</fullName>
    </submittedName>
</protein>